<keyword evidence="2" id="KW-1185">Reference proteome</keyword>
<reference evidence="1" key="2">
    <citation type="submission" date="2021-03" db="UniProtKB">
        <authorList>
            <consortium name="EnsemblPlants"/>
        </authorList>
    </citation>
    <scope>IDENTIFICATION</scope>
</reference>
<dbReference type="EMBL" id="UZAU01000322">
    <property type="status" value="NOT_ANNOTATED_CDS"/>
    <property type="molecule type" value="Genomic_DNA"/>
</dbReference>
<dbReference type="AlphaFoldDB" id="A0A803P602"/>
<proteinExistence type="predicted"/>
<reference evidence="1" key="1">
    <citation type="submission" date="2018-11" db="EMBL/GenBank/DDBJ databases">
        <authorList>
            <person name="Grassa J C."/>
        </authorList>
    </citation>
    <scope>NUCLEOTIDE SEQUENCE [LARGE SCALE GENOMIC DNA]</scope>
</reference>
<evidence type="ECO:0008006" key="3">
    <source>
        <dbReference type="Google" id="ProtNLM"/>
    </source>
</evidence>
<sequence>MQKASYNSKAMHSLFNTVSTNELKVIVNCEVGKDAWKKLRINNEGADAVKKYRLLSFAKEFVNLSMEEDETVAEFNANLCHILNDSHALGKTYSNAKIVRKVLGFFPRKFKSNVTSIEEMRDVEELDLDEVIESLQNYEMTFTSGSSATDIDVTRKIVVPLGPTKLLCKGRKTALEGQLQRERFVPVCHFCNKRGHIRPRLMGSIHKLSGRAKTSDTVGLVAHTGILTVVALITRWERKNCCKSSGRKLPSKPRFGARVWGHRLHSRFKLELRSKVGPGAHNLVNNMVEVKGSMPRSRGIRVWLKTEILWSGKGSGSGSGPWSNVSRLPRFGACSRFDVLGWSHCLRSEA</sequence>
<dbReference type="Gramene" id="evm.model.03.1618">
    <property type="protein sequence ID" value="cds.evm.model.03.1618"/>
    <property type="gene ID" value="evm.TU.03.1618"/>
</dbReference>
<accession>A0A803P602</accession>
<dbReference type="EnsemblPlants" id="evm.model.03.1618">
    <property type="protein sequence ID" value="cds.evm.model.03.1618"/>
    <property type="gene ID" value="evm.TU.03.1618"/>
</dbReference>
<dbReference type="PANTHER" id="PTHR35317">
    <property type="entry name" value="OS04G0629600 PROTEIN"/>
    <property type="match status" value="1"/>
</dbReference>
<dbReference type="Pfam" id="PF14223">
    <property type="entry name" value="Retrotran_gag_2"/>
    <property type="match status" value="1"/>
</dbReference>
<evidence type="ECO:0000313" key="1">
    <source>
        <dbReference type="EnsemblPlants" id="cds.evm.model.03.1618"/>
    </source>
</evidence>
<name>A0A803P602_CANSA</name>
<protein>
    <recommendedName>
        <fullName evidence="3">UBN2 domain-containing protein</fullName>
    </recommendedName>
</protein>
<dbReference type="PANTHER" id="PTHR35317:SF23">
    <property type="entry name" value="OS04G0629600 PROTEIN"/>
    <property type="match status" value="1"/>
</dbReference>
<organism evidence="1 2">
    <name type="scientific">Cannabis sativa</name>
    <name type="common">Hemp</name>
    <name type="synonym">Marijuana</name>
    <dbReference type="NCBI Taxonomy" id="3483"/>
    <lineage>
        <taxon>Eukaryota</taxon>
        <taxon>Viridiplantae</taxon>
        <taxon>Streptophyta</taxon>
        <taxon>Embryophyta</taxon>
        <taxon>Tracheophyta</taxon>
        <taxon>Spermatophyta</taxon>
        <taxon>Magnoliopsida</taxon>
        <taxon>eudicotyledons</taxon>
        <taxon>Gunneridae</taxon>
        <taxon>Pentapetalae</taxon>
        <taxon>rosids</taxon>
        <taxon>fabids</taxon>
        <taxon>Rosales</taxon>
        <taxon>Cannabaceae</taxon>
        <taxon>Cannabis</taxon>
    </lineage>
</organism>
<dbReference type="Proteomes" id="UP000596661">
    <property type="component" value="Chromosome 3"/>
</dbReference>
<evidence type="ECO:0000313" key="2">
    <source>
        <dbReference type="Proteomes" id="UP000596661"/>
    </source>
</evidence>